<reference evidence="6" key="3">
    <citation type="submission" date="2021-06" db="EMBL/GenBank/DDBJ databases">
        <authorList>
            <person name="Diorio-Toth L."/>
        </authorList>
    </citation>
    <scope>NUCLEOTIDE SEQUENCE</scope>
    <source>
        <strain evidence="6">AL_065</strain>
    </source>
</reference>
<feature type="transmembrane region" description="Helical" evidence="5">
    <location>
        <begin position="103"/>
        <end position="121"/>
    </location>
</feature>
<evidence type="ECO:0000256" key="5">
    <source>
        <dbReference type="SAM" id="Phobius"/>
    </source>
</evidence>
<dbReference type="RefSeq" id="WP_129716933.1">
    <property type="nucleotide sequence ID" value="NZ_CP078045.1"/>
</dbReference>
<name>A0AAJ4P413_ACILW</name>
<dbReference type="EMBL" id="CP078045">
    <property type="protein sequence ID" value="QXR07566.1"/>
    <property type="molecule type" value="Genomic_DNA"/>
</dbReference>
<feature type="transmembrane region" description="Helical" evidence="5">
    <location>
        <begin position="348"/>
        <end position="367"/>
    </location>
</feature>
<dbReference type="PANTHER" id="PTHR43424:SF1">
    <property type="entry name" value="LOCUS PUTATIVE PROTEIN 1-RELATED"/>
    <property type="match status" value="1"/>
</dbReference>
<feature type="transmembrane region" description="Helical" evidence="5">
    <location>
        <begin position="234"/>
        <end position="257"/>
    </location>
</feature>
<dbReference type="Pfam" id="PF01943">
    <property type="entry name" value="Polysacc_synt"/>
    <property type="match status" value="1"/>
</dbReference>
<feature type="transmembrane region" description="Helical" evidence="5">
    <location>
        <begin position="40"/>
        <end position="67"/>
    </location>
</feature>
<keyword evidence="4 5" id="KW-0472">Membrane</keyword>
<accession>A0AAJ4P413</accession>
<reference evidence="6" key="1">
    <citation type="submission" date="2018-10" db="EMBL/GenBank/DDBJ databases">
        <authorList>
            <person name="D'Souza A.W."/>
            <person name="Potter R.F."/>
            <person name="Wallace M."/>
            <person name="Shupe A."/>
            <person name="Patel S."/>
            <person name="Sun S."/>
            <person name="Gul D."/>
            <person name="Kwon J.H."/>
            <person name="Andleeb S."/>
            <person name="Burnham C.-A.D."/>
            <person name="Dantas G."/>
        </authorList>
    </citation>
    <scope>NUCLEOTIDE SEQUENCE</scope>
    <source>
        <strain evidence="6">AL_065</strain>
    </source>
</reference>
<protein>
    <submittedName>
        <fullName evidence="6">Oligosaccharide flippase family protein</fullName>
    </submittedName>
</protein>
<evidence type="ECO:0000256" key="2">
    <source>
        <dbReference type="ARBA" id="ARBA00022692"/>
    </source>
</evidence>
<feature type="transmembrane region" description="Helical" evidence="5">
    <location>
        <begin position="373"/>
        <end position="393"/>
    </location>
</feature>
<feature type="transmembrane region" description="Helical" evidence="5">
    <location>
        <begin position="195"/>
        <end position="214"/>
    </location>
</feature>
<dbReference type="AlphaFoldDB" id="A0AAJ4P413"/>
<dbReference type="GO" id="GO:0016020">
    <property type="term" value="C:membrane"/>
    <property type="evidence" value="ECO:0007669"/>
    <property type="project" value="UniProtKB-SubCell"/>
</dbReference>
<dbReference type="PANTHER" id="PTHR43424">
    <property type="entry name" value="LOCUS PUTATIVE PROTEIN 1-RELATED"/>
    <property type="match status" value="1"/>
</dbReference>
<dbReference type="InterPro" id="IPR052556">
    <property type="entry name" value="PolySynth_Transporter"/>
</dbReference>
<feature type="transmembrane region" description="Helical" evidence="5">
    <location>
        <begin position="319"/>
        <end position="341"/>
    </location>
</feature>
<evidence type="ECO:0000256" key="1">
    <source>
        <dbReference type="ARBA" id="ARBA00004141"/>
    </source>
</evidence>
<dbReference type="InterPro" id="IPR002797">
    <property type="entry name" value="Polysacc_synth"/>
</dbReference>
<evidence type="ECO:0000256" key="4">
    <source>
        <dbReference type="ARBA" id="ARBA00023136"/>
    </source>
</evidence>
<proteinExistence type="predicted"/>
<feature type="transmembrane region" description="Helical" evidence="5">
    <location>
        <begin position="79"/>
        <end position="97"/>
    </location>
</feature>
<feature type="transmembrane region" description="Helical" evidence="5">
    <location>
        <begin position="166"/>
        <end position="183"/>
    </location>
</feature>
<keyword evidence="2 5" id="KW-0812">Transmembrane</keyword>
<evidence type="ECO:0000313" key="6">
    <source>
        <dbReference type="EMBL" id="QXR07566.1"/>
    </source>
</evidence>
<keyword evidence="3 5" id="KW-1133">Transmembrane helix</keyword>
<organism evidence="6 7">
    <name type="scientific">Acinetobacter lwoffii</name>
    <dbReference type="NCBI Taxonomy" id="28090"/>
    <lineage>
        <taxon>Bacteria</taxon>
        <taxon>Pseudomonadati</taxon>
        <taxon>Pseudomonadota</taxon>
        <taxon>Gammaproteobacteria</taxon>
        <taxon>Moraxellales</taxon>
        <taxon>Moraxellaceae</taxon>
        <taxon>Acinetobacter</taxon>
    </lineage>
</organism>
<comment type="subcellular location">
    <subcellularLocation>
        <location evidence="1">Membrane</location>
        <topology evidence="1">Multi-pass membrane protein</topology>
    </subcellularLocation>
</comment>
<evidence type="ECO:0000256" key="3">
    <source>
        <dbReference type="ARBA" id="ARBA00022989"/>
    </source>
</evidence>
<reference evidence="6" key="2">
    <citation type="journal article" date="2019" name="Nat. Commun.">
        <title>Spatiotemporal dynamics of multidrug resistant bacteria on intensive care unit surfaces.</title>
        <authorList>
            <person name="D'Souza A.W."/>
            <person name="Potter R.F."/>
            <person name="Wallace M."/>
            <person name="Shupe A."/>
            <person name="Patel S."/>
            <person name="Sun X."/>
            <person name="Gul D."/>
            <person name="Kwon J.H."/>
            <person name="Andleeb S."/>
            <person name="Burnham C.D."/>
            <person name="Dantas G."/>
        </authorList>
    </citation>
    <scope>NUCLEOTIDE SEQUENCE</scope>
    <source>
        <strain evidence="6">AL_065</strain>
    </source>
</reference>
<dbReference type="Proteomes" id="UP000293391">
    <property type="component" value="Chromosome"/>
</dbReference>
<feature type="transmembrane region" description="Helical" evidence="5">
    <location>
        <begin position="133"/>
        <end position="154"/>
    </location>
</feature>
<feature type="transmembrane region" description="Helical" evidence="5">
    <location>
        <begin position="278"/>
        <end position="299"/>
    </location>
</feature>
<sequence length="397" mass="45737">MSARSSIVIYFFGEMISKGLPFFFIPYLTRKLGPAGYGELAYALTIIAFASIFISLGQEAATFSYYYKKGKKALPYLRTSSMILMFALTILVAISLFLLKIKYWFLLASISSVAILINYHMATLQAQKKEFEYILIQISSAILLIIFTFSFLELMDGDKVKLRLDAMLWSSIVVLIPIIFFFIKNTYKLVNLKKIKLYSLYLLSYGIPIFFHSFSLLIKGQIDRIFIYKQYDALFLGVFSAGVQIAGLLTIILGVLNKALVPTYYEKLKNKTLNESKIIKLALYSLPLTLILGGLAFFIPESAYIWFLGQEYSGSKYFTYMYVFGISLNIPYLILVNYFFYHGYTKKLSKCTIISTLIYILFLWLFSAKSIFLIPYALIFSNIFLVLILWWFLKNEK</sequence>
<evidence type="ECO:0000313" key="7">
    <source>
        <dbReference type="Proteomes" id="UP000293391"/>
    </source>
</evidence>
<gene>
    <name evidence="6" type="ORF">EVX74_000465</name>
</gene>
<feature type="transmembrane region" description="Helical" evidence="5">
    <location>
        <begin position="7"/>
        <end position="28"/>
    </location>
</feature>